<keyword evidence="2 6" id="KW-0227">DNA damage</keyword>
<keyword evidence="8" id="KW-0547">Nucleotide-binding</keyword>
<evidence type="ECO:0000256" key="2">
    <source>
        <dbReference type="ARBA" id="ARBA00022763"/>
    </source>
</evidence>
<keyword evidence="5 6" id="KW-0234">DNA repair</keyword>
<dbReference type="InterPro" id="IPR012340">
    <property type="entry name" value="NA-bd_OB-fold"/>
</dbReference>
<dbReference type="CDD" id="cd14332">
    <property type="entry name" value="UBA_RuvA_C"/>
    <property type="match status" value="1"/>
</dbReference>
<evidence type="ECO:0000256" key="3">
    <source>
        <dbReference type="ARBA" id="ARBA00023125"/>
    </source>
</evidence>
<dbReference type="SUPFAM" id="SSF50249">
    <property type="entry name" value="Nucleic acid-binding proteins"/>
    <property type="match status" value="1"/>
</dbReference>
<dbReference type="Gene3D" id="1.10.150.20">
    <property type="entry name" value="5' to 3' exonuclease, C-terminal subdomain"/>
    <property type="match status" value="1"/>
</dbReference>
<dbReference type="GO" id="GO:0009378">
    <property type="term" value="F:four-way junction helicase activity"/>
    <property type="evidence" value="ECO:0007669"/>
    <property type="project" value="InterPro"/>
</dbReference>
<proteinExistence type="inferred from homology"/>
<evidence type="ECO:0000256" key="6">
    <source>
        <dbReference type="HAMAP-Rule" id="MF_00031"/>
    </source>
</evidence>
<dbReference type="InterPro" id="IPR011114">
    <property type="entry name" value="RuvA_C"/>
</dbReference>
<dbReference type="InterPro" id="IPR036267">
    <property type="entry name" value="RuvA_C_sf"/>
</dbReference>
<reference evidence="8 9" key="1">
    <citation type="submission" date="2016-11" db="EMBL/GenBank/DDBJ databases">
        <authorList>
            <person name="Jaros S."/>
            <person name="Januszkiewicz K."/>
            <person name="Wedrychowicz H."/>
        </authorList>
    </citation>
    <scope>NUCLEOTIDE SEQUENCE [LARGE SCALE GENOMIC DNA]</scope>
    <source>
        <strain evidence="8 9">DSM 18772</strain>
    </source>
</reference>
<dbReference type="FunCoup" id="A0A1M6P137">
    <property type="interactions" value="222"/>
</dbReference>
<keyword evidence="8" id="KW-0347">Helicase</keyword>
<dbReference type="GO" id="GO:0006310">
    <property type="term" value="P:DNA recombination"/>
    <property type="evidence" value="ECO:0007669"/>
    <property type="project" value="UniProtKB-UniRule"/>
</dbReference>
<dbReference type="InterPro" id="IPR003583">
    <property type="entry name" value="Hlx-hairpin-Hlx_DNA-bd_motif"/>
</dbReference>
<dbReference type="SUPFAM" id="SSF47781">
    <property type="entry name" value="RuvA domain 2-like"/>
    <property type="match status" value="1"/>
</dbReference>
<dbReference type="NCBIfam" id="TIGR00084">
    <property type="entry name" value="ruvA"/>
    <property type="match status" value="1"/>
</dbReference>
<dbReference type="InParanoid" id="A0A1M6P137"/>
<keyword evidence="3 6" id="KW-0238">DNA-binding</keyword>
<dbReference type="SUPFAM" id="SSF46929">
    <property type="entry name" value="DNA helicase RuvA subunit, C-terminal domain"/>
    <property type="match status" value="1"/>
</dbReference>
<dbReference type="Pfam" id="PF01330">
    <property type="entry name" value="RuvA_N"/>
    <property type="match status" value="1"/>
</dbReference>
<keyword evidence="9" id="KW-1185">Reference proteome</keyword>
<dbReference type="HAMAP" id="MF_00031">
    <property type="entry name" value="DNA_HJ_migration_RuvA"/>
    <property type="match status" value="1"/>
</dbReference>
<dbReference type="STRING" id="1123071.SAMN02745181_3044"/>
<organism evidence="8 9">
    <name type="scientific">Rubritalea squalenifaciens DSM 18772</name>
    <dbReference type="NCBI Taxonomy" id="1123071"/>
    <lineage>
        <taxon>Bacteria</taxon>
        <taxon>Pseudomonadati</taxon>
        <taxon>Verrucomicrobiota</taxon>
        <taxon>Verrucomicrobiia</taxon>
        <taxon>Verrucomicrobiales</taxon>
        <taxon>Rubritaleaceae</taxon>
        <taxon>Rubritalea</taxon>
    </lineage>
</organism>
<dbReference type="InterPro" id="IPR000085">
    <property type="entry name" value="RuvA"/>
</dbReference>
<evidence type="ECO:0000256" key="5">
    <source>
        <dbReference type="ARBA" id="ARBA00023204"/>
    </source>
</evidence>
<dbReference type="OrthoDB" id="5293449at2"/>
<evidence type="ECO:0000256" key="4">
    <source>
        <dbReference type="ARBA" id="ARBA00023172"/>
    </source>
</evidence>
<comment type="subunit">
    <text evidence="6">Homotetramer. Forms an RuvA(8)-RuvB(12)-Holliday junction (HJ) complex. HJ DNA is sandwiched between 2 RuvA tetramers; dsDNA enters through RuvA and exits via RuvB. An RuvB hexamer assembles on each DNA strand where it exits the tetramer. Each RuvB hexamer is contacted by two RuvA subunits (via domain III) on 2 adjacent RuvB subunits; this complex drives branch migration. In the full resolvosome a probable DNA-RuvA(4)-RuvB(12)-RuvC(2) complex forms which resolves the HJ.</text>
</comment>
<evidence type="ECO:0000313" key="8">
    <source>
        <dbReference type="EMBL" id="SHK01707.1"/>
    </source>
</evidence>
<dbReference type="GO" id="GO:0000400">
    <property type="term" value="F:four-way junction DNA binding"/>
    <property type="evidence" value="ECO:0007669"/>
    <property type="project" value="UniProtKB-UniRule"/>
</dbReference>
<dbReference type="InterPro" id="IPR013849">
    <property type="entry name" value="DNA_helicase_Holl-junc_RuvA_I"/>
</dbReference>
<name>A0A1M6P137_9BACT</name>
<dbReference type="GO" id="GO:0005524">
    <property type="term" value="F:ATP binding"/>
    <property type="evidence" value="ECO:0007669"/>
    <property type="project" value="InterPro"/>
</dbReference>
<dbReference type="InterPro" id="IPR010994">
    <property type="entry name" value="RuvA_2-like"/>
</dbReference>
<evidence type="ECO:0000259" key="7">
    <source>
        <dbReference type="SMART" id="SM00278"/>
    </source>
</evidence>
<comment type="caution">
    <text evidence="6">Lacks conserved residue(s) required for the propagation of feature annotation.</text>
</comment>
<dbReference type="Pfam" id="PF14520">
    <property type="entry name" value="HHH_5"/>
    <property type="match status" value="1"/>
</dbReference>
<dbReference type="SMART" id="SM00278">
    <property type="entry name" value="HhH1"/>
    <property type="match status" value="2"/>
</dbReference>
<dbReference type="Pfam" id="PF07499">
    <property type="entry name" value="RuvA_C"/>
    <property type="match status" value="1"/>
</dbReference>
<keyword evidence="1 6" id="KW-0963">Cytoplasm</keyword>
<evidence type="ECO:0000313" key="9">
    <source>
        <dbReference type="Proteomes" id="UP000184510"/>
    </source>
</evidence>
<protein>
    <recommendedName>
        <fullName evidence="6">Holliday junction branch migration complex subunit RuvA</fullName>
    </recommendedName>
</protein>
<feature type="domain" description="Helix-hairpin-helix DNA-binding motif class 1" evidence="7">
    <location>
        <begin position="75"/>
        <end position="94"/>
    </location>
</feature>
<dbReference type="AlphaFoldDB" id="A0A1M6P137"/>
<dbReference type="GO" id="GO:0005737">
    <property type="term" value="C:cytoplasm"/>
    <property type="evidence" value="ECO:0007669"/>
    <property type="project" value="UniProtKB-SubCell"/>
</dbReference>
<dbReference type="Gene3D" id="2.40.50.140">
    <property type="entry name" value="Nucleic acid-binding proteins"/>
    <property type="match status" value="1"/>
</dbReference>
<dbReference type="EMBL" id="FQYR01000005">
    <property type="protein sequence ID" value="SHK01707.1"/>
    <property type="molecule type" value="Genomic_DNA"/>
</dbReference>
<evidence type="ECO:0000256" key="1">
    <source>
        <dbReference type="ARBA" id="ARBA00022490"/>
    </source>
</evidence>
<dbReference type="GO" id="GO:0048476">
    <property type="term" value="C:Holliday junction resolvase complex"/>
    <property type="evidence" value="ECO:0007669"/>
    <property type="project" value="UniProtKB-UniRule"/>
</dbReference>
<dbReference type="Gene3D" id="1.10.8.10">
    <property type="entry name" value="DNA helicase RuvA subunit, C-terminal domain"/>
    <property type="match status" value="1"/>
</dbReference>
<keyword evidence="8" id="KW-0378">Hydrolase</keyword>
<dbReference type="GO" id="GO:0006281">
    <property type="term" value="P:DNA repair"/>
    <property type="evidence" value="ECO:0007669"/>
    <property type="project" value="UniProtKB-UniRule"/>
</dbReference>
<gene>
    <name evidence="6" type="primary">ruvA</name>
    <name evidence="8" type="ORF">SAMN02745181_3044</name>
</gene>
<dbReference type="Proteomes" id="UP000184510">
    <property type="component" value="Unassembled WGS sequence"/>
</dbReference>
<feature type="region of interest" description="Domain III" evidence="6">
    <location>
        <begin position="151"/>
        <end position="198"/>
    </location>
</feature>
<dbReference type="GO" id="GO:0009379">
    <property type="term" value="C:Holliday junction helicase complex"/>
    <property type="evidence" value="ECO:0007669"/>
    <property type="project" value="InterPro"/>
</dbReference>
<comment type="subcellular location">
    <subcellularLocation>
        <location evidence="6">Cytoplasm</location>
    </subcellularLocation>
</comment>
<keyword evidence="8" id="KW-0067">ATP-binding</keyword>
<keyword evidence="4 6" id="KW-0233">DNA recombination</keyword>
<comment type="domain">
    <text evidence="6">Has three domains with a flexible linker between the domains II and III and assumes an 'L' shape. Domain III is highly mobile and contacts RuvB.</text>
</comment>
<sequence>MIARLRGEVLEALPNRLVVDVNGVGYLVHVPLSTYDKLNPLVGDAIDLRTHLHIRENAQTLYGFATDSERDMFLLLIDRVSGIGPAIAMAVLSGMPVEHFKTCVVNSEVAALSKIKGLGKKTAERIVLELKDKVGVAESWKAASESEVPSAGTDAEMALIGLGYKQVEARKAVKKILDEDASASVEEVLRGALRLLNS</sequence>
<accession>A0A1M6P137</accession>
<comment type="similarity">
    <text evidence="6">Belongs to the RuvA family.</text>
</comment>
<comment type="function">
    <text evidence="6">The RuvA-RuvB-RuvC complex processes Holliday junction (HJ) DNA during genetic recombination and DNA repair, while the RuvA-RuvB complex plays an important role in the rescue of blocked DNA replication forks via replication fork reversal (RFR). RuvA specifically binds to HJ cruciform DNA, conferring on it an open structure. The RuvB hexamer acts as an ATP-dependent pump, pulling dsDNA into and through the RuvAB complex. HJ branch migration allows RuvC to scan DNA until it finds its consensus sequence, where it cleaves and resolves the cruciform DNA.</text>
</comment>
<dbReference type="RefSeq" id="WP_143184601.1">
    <property type="nucleotide sequence ID" value="NZ_FQYR01000005.1"/>
</dbReference>
<feature type="domain" description="Helix-hairpin-helix DNA-binding motif class 1" evidence="7">
    <location>
        <begin position="110"/>
        <end position="129"/>
    </location>
</feature>